<evidence type="ECO:0000313" key="1">
    <source>
        <dbReference type="EMBL" id="SJZ90318.1"/>
    </source>
</evidence>
<dbReference type="RefSeq" id="WP_078665336.1">
    <property type="nucleotide sequence ID" value="NZ_FUXM01000011.1"/>
</dbReference>
<reference evidence="2" key="1">
    <citation type="submission" date="2017-02" db="EMBL/GenBank/DDBJ databases">
        <authorList>
            <person name="Varghese N."/>
            <person name="Submissions S."/>
        </authorList>
    </citation>
    <scope>NUCLEOTIDE SEQUENCE [LARGE SCALE GENOMIC DNA]</scope>
    <source>
        <strain evidence="2">DSM 16521</strain>
    </source>
</reference>
<dbReference type="EMBL" id="FUXM01000011">
    <property type="protein sequence ID" value="SJZ90318.1"/>
    <property type="molecule type" value="Genomic_DNA"/>
</dbReference>
<sequence length="131" mass="14823">MDNRWLRLAVVSLAGLVFSILGLNLIQAISGGDSSAHGGLAMVHGQQGAAVVQYQGQAFEGYPNHNYMGNMPQHFQMNQGQAEYYNNMLPAMYYNMQMMRMQMQQMRQTLHQLHEQMKANMNSGMSNMPMM</sequence>
<dbReference type="Proteomes" id="UP000189933">
    <property type="component" value="Unassembled WGS sequence"/>
</dbReference>
<proteinExistence type="predicted"/>
<organism evidence="1 2">
    <name type="scientific">Carboxydocella sporoproducens DSM 16521</name>
    <dbReference type="NCBI Taxonomy" id="1121270"/>
    <lineage>
        <taxon>Bacteria</taxon>
        <taxon>Bacillati</taxon>
        <taxon>Bacillota</taxon>
        <taxon>Clostridia</taxon>
        <taxon>Eubacteriales</taxon>
        <taxon>Clostridiales Family XVI. Incertae Sedis</taxon>
        <taxon>Carboxydocella</taxon>
    </lineage>
</organism>
<keyword evidence="2" id="KW-1185">Reference proteome</keyword>
<protein>
    <submittedName>
        <fullName evidence="1">Uncharacterized protein</fullName>
    </submittedName>
</protein>
<gene>
    <name evidence="1" type="ORF">SAMN02745885_01256</name>
</gene>
<name>A0A1T4PHM3_9FIRM</name>
<accession>A0A1T4PHM3</accession>
<evidence type="ECO:0000313" key="2">
    <source>
        <dbReference type="Proteomes" id="UP000189933"/>
    </source>
</evidence>
<dbReference type="AlphaFoldDB" id="A0A1T4PHM3"/>